<gene>
    <name evidence="1" type="ORF">Amon02_000172200</name>
</gene>
<dbReference type="Proteomes" id="UP001165064">
    <property type="component" value="Unassembled WGS sequence"/>
</dbReference>
<dbReference type="EMBL" id="BSXS01000892">
    <property type="protein sequence ID" value="GME74308.1"/>
    <property type="molecule type" value="Genomic_DNA"/>
</dbReference>
<proteinExistence type="predicted"/>
<comment type="caution">
    <text evidence="1">The sequence shown here is derived from an EMBL/GenBank/DDBJ whole genome shotgun (WGS) entry which is preliminary data.</text>
</comment>
<evidence type="ECO:0000313" key="1">
    <source>
        <dbReference type="EMBL" id="GME74308.1"/>
    </source>
</evidence>
<keyword evidence="2" id="KW-1185">Reference proteome</keyword>
<name>A0ACB5SVH1_AMBMO</name>
<accession>A0ACB5SVH1</accession>
<sequence length="562" mass="64875">MIEFEKFAPLRGVIVCWFHCILFLPEWHFTVSHVPQNLPQSKAHVFGSGLSTSFNAVTMIREQANNVISTKGMLQTFKSEFLKKVKTAETDKLLEFCAKFKEIGFMKITTNSHESELQNHLNAHDASKDDPPENDSLESSDEEEDSSTKDPLKEGIFLTWPKDPSIIKTFELKSPYIHSDVDNDQIVKTSQEFYRELIPHCLVSNSLMPDLLDFTNYYVFKFDLKIFYDGSGANGRSLFFNFDKMEDGPSLLCCMCASTFYNIHYHQEIQGINLEDLKDSVLRKGCGFISFPELGQGDFDNNVEKCHEDFNMSSSVGSRSPIMALTPLNSDKLPSTIEGSQMYHGTCRELQESQGEHASMVLAITYKTAIMYFGHSSNWNNLNINEDEEVTLKILDLLHIEEWFKMNRFFDQEERDKALNELRENIKNEIKVYEHIWNFNNSLKNDSESFIHIPQLIHYGEVSEDLLQSLDVTSGTSWIDKGLEASGGLNIRYLKGPYLVFEYLKSMRPPRDDQEYAEVQKELAKLKKIGVSYVRNHNFFFDPKTKKAYIFDFKRAQLRTKK</sequence>
<evidence type="ECO:0000313" key="2">
    <source>
        <dbReference type="Proteomes" id="UP001165064"/>
    </source>
</evidence>
<organism evidence="1 2">
    <name type="scientific">Ambrosiozyma monospora</name>
    <name type="common">Yeast</name>
    <name type="synonym">Endomycopsis monosporus</name>
    <dbReference type="NCBI Taxonomy" id="43982"/>
    <lineage>
        <taxon>Eukaryota</taxon>
        <taxon>Fungi</taxon>
        <taxon>Dikarya</taxon>
        <taxon>Ascomycota</taxon>
        <taxon>Saccharomycotina</taxon>
        <taxon>Pichiomycetes</taxon>
        <taxon>Pichiales</taxon>
        <taxon>Pichiaceae</taxon>
        <taxon>Ambrosiozyma</taxon>
    </lineage>
</organism>
<reference evidence="1" key="1">
    <citation type="submission" date="2023-04" db="EMBL/GenBank/DDBJ databases">
        <title>Ambrosiozyma monospora NBRC 10751.</title>
        <authorList>
            <person name="Ichikawa N."/>
            <person name="Sato H."/>
            <person name="Tonouchi N."/>
        </authorList>
    </citation>
    <scope>NUCLEOTIDE SEQUENCE</scope>
    <source>
        <strain evidence="1">NBRC 10751</strain>
    </source>
</reference>
<protein>
    <submittedName>
        <fullName evidence="1">Unnamed protein product</fullName>
    </submittedName>
</protein>